<reference evidence="3" key="1">
    <citation type="submission" date="2022-11" db="EMBL/GenBank/DDBJ databases">
        <title>Pseudomonas triclosanedens sp. nov., a triclosan degrader isolated from activated sludge.</title>
        <authorList>
            <person name="Yin Y."/>
            <person name="Lu Z."/>
        </authorList>
    </citation>
    <scope>NUCLEOTIDE SEQUENCE</scope>
    <source>
        <strain evidence="3">ZM23</strain>
    </source>
</reference>
<dbReference type="NCBIfam" id="TIGR02258">
    <property type="entry name" value="2_5_ligase"/>
    <property type="match status" value="1"/>
</dbReference>
<feature type="short sequence motif" description="HXTX 1" evidence="2">
    <location>
        <begin position="42"/>
        <end position="45"/>
    </location>
</feature>
<dbReference type="InterPro" id="IPR009097">
    <property type="entry name" value="Cyclic_Pdiesterase"/>
</dbReference>
<feature type="active site" description="Proton acceptor" evidence="2">
    <location>
        <position position="123"/>
    </location>
</feature>
<dbReference type="Gene3D" id="3.90.1140.10">
    <property type="entry name" value="Cyclic phosphodiesterase"/>
    <property type="match status" value="1"/>
</dbReference>
<dbReference type="EC" id="3.1.4.58" evidence="2"/>
<comment type="catalytic activity">
    <reaction evidence="2">
        <text>a 3'-end 2',3'-cyclophospho-ribonucleotide-RNA + H2O = a 3'-end 2'-phospho-ribonucleotide-RNA + H(+)</text>
        <dbReference type="Rhea" id="RHEA:11828"/>
        <dbReference type="Rhea" id="RHEA-COMP:10464"/>
        <dbReference type="Rhea" id="RHEA-COMP:17353"/>
        <dbReference type="ChEBI" id="CHEBI:15377"/>
        <dbReference type="ChEBI" id="CHEBI:15378"/>
        <dbReference type="ChEBI" id="CHEBI:83064"/>
        <dbReference type="ChEBI" id="CHEBI:173113"/>
        <dbReference type="EC" id="3.1.4.58"/>
    </reaction>
</comment>
<proteinExistence type="inferred from homology"/>
<dbReference type="PANTHER" id="PTHR35561:SF1">
    <property type="entry name" value="RNA 2',3'-CYCLIC PHOSPHODIESTERASE"/>
    <property type="match status" value="1"/>
</dbReference>
<dbReference type="PANTHER" id="PTHR35561">
    <property type="entry name" value="RNA 2',3'-CYCLIC PHOSPHODIESTERASE"/>
    <property type="match status" value="1"/>
</dbReference>
<feature type="active site" description="Proton donor" evidence="2">
    <location>
        <position position="42"/>
    </location>
</feature>
<evidence type="ECO:0000313" key="3">
    <source>
        <dbReference type="EMBL" id="WAI47872.1"/>
    </source>
</evidence>
<gene>
    <name evidence="3" type="primary">thpR</name>
    <name evidence="3" type="ORF">OU419_19115</name>
</gene>
<keyword evidence="4" id="KW-1185">Reference proteome</keyword>
<feature type="short sequence motif" description="HXTX 2" evidence="2">
    <location>
        <begin position="123"/>
        <end position="126"/>
    </location>
</feature>
<evidence type="ECO:0000313" key="4">
    <source>
        <dbReference type="Proteomes" id="UP001163624"/>
    </source>
</evidence>
<evidence type="ECO:0000256" key="1">
    <source>
        <dbReference type="ARBA" id="ARBA00022801"/>
    </source>
</evidence>
<protein>
    <recommendedName>
        <fullName evidence="2">RNA 2',3'-cyclic phosphodiesterase</fullName>
        <shortName evidence="2">RNA 2',3'-CPDase</shortName>
        <ecNumber evidence="2">3.1.4.58</ecNumber>
    </recommendedName>
</protein>
<organism evidence="3 4">
    <name type="scientific">Pseudomonas triclosanedens</name>
    <dbReference type="NCBI Taxonomy" id="2961893"/>
    <lineage>
        <taxon>Bacteria</taxon>
        <taxon>Pseudomonadati</taxon>
        <taxon>Pseudomonadota</taxon>
        <taxon>Gammaproteobacteria</taxon>
        <taxon>Pseudomonadales</taxon>
        <taxon>Pseudomonadaceae</taxon>
        <taxon>Pseudomonas</taxon>
    </lineage>
</organism>
<dbReference type="SUPFAM" id="SSF55144">
    <property type="entry name" value="LigT-like"/>
    <property type="match status" value="1"/>
</dbReference>
<sequence>MSTPPLRLFFAVPCPAPLTEAICTWRDTLHLDGQPVAPGNLHLTLAFLGAVPRGRKAELLGIGASLPRQSFILRLDHLARWKNGILHLVPSHTPAELHHLVTVLRDALQSGGFEVEQRPFHPHLTLARHAHTLPIAQPAFELPASAITLYSSENSPAGVHYRPLGNWPLDHA</sequence>
<dbReference type="EMBL" id="CP113432">
    <property type="protein sequence ID" value="WAI47872.1"/>
    <property type="molecule type" value="Genomic_DNA"/>
</dbReference>
<dbReference type="RefSeq" id="WP_254476003.1">
    <property type="nucleotide sequence ID" value="NZ_CP113432.1"/>
</dbReference>
<dbReference type="Pfam" id="PF13563">
    <property type="entry name" value="2_5_RNA_ligase2"/>
    <property type="match status" value="1"/>
</dbReference>
<keyword evidence="1 2" id="KW-0378">Hydrolase</keyword>
<comment type="function">
    <text evidence="2">Hydrolyzes RNA 2',3'-cyclic phosphodiester to an RNA 2'-phosphomonoester.</text>
</comment>
<dbReference type="HAMAP" id="MF_01940">
    <property type="entry name" value="RNA_CPDase"/>
    <property type="match status" value="1"/>
</dbReference>
<name>A0ABY6ZTJ5_9PSED</name>
<accession>A0ABY6ZTJ5</accession>
<evidence type="ECO:0000256" key="2">
    <source>
        <dbReference type="HAMAP-Rule" id="MF_01940"/>
    </source>
</evidence>
<dbReference type="Proteomes" id="UP001163624">
    <property type="component" value="Chromosome"/>
</dbReference>
<dbReference type="InterPro" id="IPR004175">
    <property type="entry name" value="RNA_CPDase"/>
</dbReference>
<comment type="similarity">
    <text evidence="2">Belongs to the 2H phosphoesterase superfamily. ThpR family.</text>
</comment>